<dbReference type="SUPFAM" id="SSF56645">
    <property type="entry name" value="Acyl-CoA dehydrogenase NM domain-like"/>
    <property type="match status" value="1"/>
</dbReference>
<dbReference type="InterPro" id="IPR037069">
    <property type="entry name" value="AcylCoA_DH/ox_N_sf"/>
</dbReference>
<feature type="domain" description="Acyl-CoA dehydrogenase/oxidase N-terminal" evidence="7">
    <location>
        <begin position="6"/>
        <end position="118"/>
    </location>
</feature>
<evidence type="ECO:0000256" key="1">
    <source>
        <dbReference type="ARBA" id="ARBA00001974"/>
    </source>
</evidence>
<dbReference type="Gene3D" id="2.40.110.10">
    <property type="entry name" value="Butyryl-CoA Dehydrogenase, subunit A, domain 2"/>
    <property type="match status" value="1"/>
</dbReference>
<dbReference type="GO" id="GO:0016491">
    <property type="term" value="F:oxidoreductase activity"/>
    <property type="evidence" value="ECO:0007669"/>
    <property type="project" value="UniProtKB-KW"/>
</dbReference>
<dbReference type="PANTHER" id="PTHR43884">
    <property type="entry name" value="ACYL-COA DEHYDROGENASE"/>
    <property type="match status" value="1"/>
</dbReference>
<dbReference type="EC" id="1.-.-.-" evidence="8"/>
<dbReference type="InterPro" id="IPR036250">
    <property type="entry name" value="AcylCo_DH-like_C"/>
</dbReference>
<dbReference type="RefSeq" id="WP_286288180.1">
    <property type="nucleotide sequence ID" value="NZ_JASXSZ010000002.1"/>
</dbReference>
<dbReference type="InterPro" id="IPR009100">
    <property type="entry name" value="AcylCoA_DH/oxidase_NM_dom_sf"/>
</dbReference>
<organism evidence="8 9">
    <name type="scientific">Microbacterium candidum</name>
    <dbReference type="NCBI Taxonomy" id="3041922"/>
    <lineage>
        <taxon>Bacteria</taxon>
        <taxon>Bacillati</taxon>
        <taxon>Actinomycetota</taxon>
        <taxon>Actinomycetes</taxon>
        <taxon>Micrococcales</taxon>
        <taxon>Microbacteriaceae</taxon>
        <taxon>Microbacterium</taxon>
    </lineage>
</organism>
<dbReference type="InterPro" id="IPR009075">
    <property type="entry name" value="AcylCo_DH/oxidase_C"/>
</dbReference>
<name>A0ABT7MY03_9MICO</name>
<feature type="domain" description="Acyl-CoA dehydrogenase/oxidase C-terminal" evidence="6">
    <location>
        <begin position="233"/>
        <end position="365"/>
    </location>
</feature>
<dbReference type="Gene3D" id="1.10.540.10">
    <property type="entry name" value="Acyl-CoA dehydrogenase/oxidase, N-terminal domain"/>
    <property type="match status" value="1"/>
</dbReference>
<evidence type="ECO:0000313" key="9">
    <source>
        <dbReference type="Proteomes" id="UP001235064"/>
    </source>
</evidence>
<comment type="caution">
    <text evidence="8">The sequence shown here is derived from an EMBL/GenBank/DDBJ whole genome shotgun (WGS) entry which is preliminary data.</text>
</comment>
<keyword evidence="4" id="KW-0274">FAD</keyword>
<gene>
    <name evidence="8" type="ORF">QSV35_08210</name>
</gene>
<keyword evidence="5 8" id="KW-0560">Oxidoreductase</keyword>
<dbReference type="SUPFAM" id="SSF47203">
    <property type="entry name" value="Acyl-CoA dehydrogenase C-terminal domain-like"/>
    <property type="match status" value="1"/>
</dbReference>
<accession>A0ABT7MY03</accession>
<dbReference type="Gene3D" id="1.20.140.10">
    <property type="entry name" value="Butyryl-CoA Dehydrogenase, subunit A, domain 3"/>
    <property type="match status" value="1"/>
</dbReference>
<evidence type="ECO:0000256" key="5">
    <source>
        <dbReference type="ARBA" id="ARBA00023002"/>
    </source>
</evidence>
<proteinExistence type="inferred from homology"/>
<reference evidence="8 9" key="1">
    <citation type="submission" date="2023-06" db="EMBL/GenBank/DDBJ databases">
        <title>Microbacterium sp. nov., isolated from a waste landfill.</title>
        <authorList>
            <person name="Wen W."/>
        </authorList>
    </citation>
    <scope>NUCLEOTIDE SEQUENCE [LARGE SCALE GENOMIC DNA]</scope>
    <source>
        <strain evidence="8 9">ASV49</strain>
    </source>
</reference>
<protein>
    <submittedName>
        <fullName evidence="8">Acyl-CoA dehydrogenase family protein</fullName>
        <ecNumber evidence="8">1.-.-.-</ecNumber>
    </submittedName>
</protein>
<evidence type="ECO:0000259" key="6">
    <source>
        <dbReference type="Pfam" id="PF00441"/>
    </source>
</evidence>
<dbReference type="PANTHER" id="PTHR43884:SF20">
    <property type="entry name" value="ACYL-COA DEHYDROGENASE FADE28"/>
    <property type="match status" value="1"/>
</dbReference>
<evidence type="ECO:0000259" key="7">
    <source>
        <dbReference type="Pfam" id="PF02771"/>
    </source>
</evidence>
<evidence type="ECO:0000256" key="4">
    <source>
        <dbReference type="ARBA" id="ARBA00022827"/>
    </source>
</evidence>
<comment type="cofactor">
    <cofactor evidence="1">
        <name>FAD</name>
        <dbReference type="ChEBI" id="CHEBI:57692"/>
    </cofactor>
</comment>
<dbReference type="Pfam" id="PF02771">
    <property type="entry name" value="Acyl-CoA_dh_N"/>
    <property type="match status" value="1"/>
</dbReference>
<dbReference type="EMBL" id="JASXSZ010000002">
    <property type="protein sequence ID" value="MDL9979316.1"/>
    <property type="molecule type" value="Genomic_DNA"/>
</dbReference>
<dbReference type="Proteomes" id="UP001235064">
    <property type="component" value="Unassembled WGS sequence"/>
</dbReference>
<keyword evidence="9" id="KW-1185">Reference proteome</keyword>
<evidence type="ECO:0000256" key="2">
    <source>
        <dbReference type="ARBA" id="ARBA00009347"/>
    </source>
</evidence>
<evidence type="ECO:0000313" key="8">
    <source>
        <dbReference type="EMBL" id="MDL9979316.1"/>
    </source>
</evidence>
<dbReference type="InterPro" id="IPR013786">
    <property type="entry name" value="AcylCoA_DH/ox_N"/>
</dbReference>
<keyword evidence="3" id="KW-0285">Flavoprotein</keyword>
<comment type="similarity">
    <text evidence="2">Belongs to the acyl-CoA dehydrogenase family.</text>
</comment>
<dbReference type="InterPro" id="IPR046373">
    <property type="entry name" value="Acyl-CoA_Oxase/DH_mid-dom_sf"/>
</dbReference>
<sequence>MQFDLSEEQQELVSMMRALLQQRSGSTAVRAAMTSDSGYDAELWRVLCEEIGAASLAIPEEYGGAGFTSAETHLVLEELGYALTPSPFFGSAVLAAQALLLSGDADACERLLPGIADGSQIAALAWADAAGNWAPGSVDVTATRAGDAWALDGETPLVLFGGIADVVVAIARTDVGPALFEVTDVDAVERIATPALDPTQRFATLGFAGVPAKMLAAGSDARLDVLRDRALTAITALQVGAAARGLDMTVAYAGQRVQFGRTIGSFQALKHRMADMHVELETARTASRAAAWAAAHDAPELVELAPLAKARCSDALNRIAGETIQLHGGIAITWEHDAHLVFKRAHATAQLLGDADAQRRRIQSSLGL</sequence>
<evidence type="ECO:0000256" key="3">
    <source>
        <dbReference type="ARBA" id="ARBA00022630"/>
    </source>
</evidence>
<dbReference type="Pfam" id="PF00441">
    <property type="entry name" value="Acyl-CoA_dh_1"/>
    <property type="match status" value="1"/>
</dbReference>